<dbReference type="EMBL" id="RXZH01000007">
    <property type="protein sequence ID" value="RTZ14657.1"/>
    <property type="molecule type" value="Genomic_DNA"/>
</dbReference>
<dbReference type="Gene3D" id="3.10.25.20">
    <property type="match status" value="1"/>
</dbReference>
<gene>
    <name evidence="2" type="ORF">EJ063_15195</name>
</gene>
<dbReference type="RefSeq" id="WP_126575201.1">
    <property type="nucleotide sequence ID" value="NZ_RXZH01000007.1"/>
</dbReference>
<dbReference type="OrthoDB" id="9802815at2"/>
<comment type="caution">
    <text evidence="2">The sequence shown here is derived from an EMBL/GenBank/DDBJ whole genome shotgun (WGS) entry which is preliminary data.</text>
</comment>
<dbReference type="Pfam" id="PF21553">
    <property type="entry name" value="Formyl_trans_C_2"/>
    <property type="match status" value="1"/>
</dbReference>
<dbReference type="AlphaFoldDB" id="A0A432CWF4"/>
<evidence type="ECO:0000313" key="2">
    <source>
        <dbReference type="EMBL" id="RTZ14657.1"/>
    </source>
</evidence>
<keyword evidence="3" id="KW-1185">Reference proteome</keyword>
<dbReference type="InterPro" id="IPR011034">
    <property type="entry name" value="Formyl_transferase-like_C_sf"/>
</dbReference>
<sequence length="228" mass="26210">MQNNYVVATIKPWNIKEFQSLKGRLSGKWHLITSKEELSVERLEQLNPRYVFFPHWSWIVPSEILERWECVCFHMADVPYGRGGSPLQNLIVHGHKKTKLSALRMVNELDAGPVYRKVPMSLEGSASDIFHRMAPLTFQLIGDIAKNEPSPQEQEGDVVVFKRRTPKQSLLPKSGDASSLYDHIRMLDAETYPKAFLEWGKVRLTFDEARLDVDNGQLTARVKFESNE</sequence>
<dbReference type="Proteomes" id="UP000268973">
    <property type="component" value="Unassembled WGS sequence"/>
</dbReference>
<protein>
    <submittedName>
        <fullName evidence="2">Methionyl-tRNA formyltransferase</fullName>
    </submittedName>
</protein>
<dbReference type="Gene3D" id="3.40.50.170">
    <property type="entry name" value="Formyl transferase, N-terminal domain"/>
    <property type="match status" value="1"/>
</dbReference>
<dbReference type="SUPFAM" id="SSF53328">
    <property type="entry name" value="Formyltransferase"/>
    <property type="match status" value="1"/>
</dbReference>
<dbReference type="InterPro" id="IPR049355">
    <property type="entry name" value="Formyl_trans-like_C"/>
</dbReference>
<organism evidence="2 3">
    <name type="scientific">Vibrio aquaticus</name>
    <dbReference type="NCBI Taxonomy" id="2496559"/>
    <lineage>
        <taxon>Bacteria</taxon>
        <taxon>Pseudomonadati</taxon>
        <taxon>Pseudomonadota</taxon>
        <taxon>Gammaproteobacteria</taxon>
        <taxon>Vibrionales</taxon>
        <taxon>Vibrionaceae</taxon>
        <taxon>Vibrio</taxon>
    </lineage>
</organism>
<accession>A0A432CWF4</accession>
<reference evidence="2 3" key="1">
    <citation type="submission" date="2018-12" db="EMBL/GenBank/DDBJ databases">
        <title>Vibrio sp. isolated from China Sea.</title>
        <authorList>
            <person name="Li Y."/>
        </authorList>
    </citation>
    <scope>NUCLEOTIDE SEQUENCE [LARGE SCALE GENOMIC DNA]</scope>
    <source>
        <strain evidence="2 3">BEI207</strain>
    </source>
</reference>
<dbReference type="GO" id="GO:0016740">
    <property type="term" value="F:transferase activity"/>
    <property type="evidence" value="ECO:0007669"/>
    <property type="project" value="UniProtKB-KW"/>
</dbReference>
<dbReference type="InterPro" id="IPR036477">
    <property type="entry name" value="Formyl_transf_N_sf"/>
</dbReference>
<feature type="domain" description="Methionyl-tRNA formyltransferase-like C-terminal" evidence="1">
    <location>
        <begin position="166"/>
        <end position="224"/>
    </location>
</feature>
<dbReference type="CDD" id="cd08821">
    <property type="entry name" value="FMT_core_like_1"/>
    <property type="match status" value="1"/>
</dbReference>
<evidence type="ECO:0000313" key="3">
    <source>
        <dbReference type="Proteomes" id="UP000268973"/>
    </source>
</evidence>
<proteinExistence type="predicted"/>
<keyword evidence="2" id="KW-0808">Transferase</keyword>
<evidence type="ECO:0000259" key="1">
    <source>
        <dbReference type="Pfam" id="PF21553"/>
    </source>
</evidence>
<name>A0A432CWF4_9VIBR</name>
<dbReference type="SUPFAM" id="SSF50486">
    <property type="entry name" value="FMT C-terminal domain-like"/>
    <property type="match status" value="1"/>
</dbReference>